<evidence type="ECO:0000256" key="8">
    <source>
        <dbReference type="ARBA" id="ARBA00023136"/>
    </source>
</evidence>
<dbReference type="Pfam" id="PF04217">
    <property type="entry name" value="DUF412"/>
    <property type="match status" value="1"/>
</dbReference>
<accession>A0A023PYZ6</accession>
<proteinExistence type="inferred from homology"/>
<dbReference type="GO" id="GO:0005886">
    <property type="term" value="C:plasma membrane"/>
    <property type="evidence" value="ECO:0007669"/>
    <property type="project" value="UniProtKB-SubCell"/>
</dbReference>
<keyword evidence="7 9" id="KW-1133">Transmembrane helix</keyword>
<sequence length="148" mass="17057">MQKSLISQVQLGRQYAKEWPMRKELAPLFPEFRVIKATELALQTMPMLALFTVFFQTSLLGMEFLPQSIAIALFFLTLPVQGLLWLGKRCDTSLTPALSSWYRELYQKMVANGYQGDMCTGKPTYRALAKLLRDMFDKMDKAFTKENL</sequence>
<comment type="subcellular location">
    <subcellularLocation>
        <location evidence="1">Cell inner membrane</location>
        <topology evidence="1">Multi-pass membrane protein</topology>
    </subcellularLocation>
</comment>
<evidence type="ECO:0000256" key="9">
    <source>
        <dbReference type="SAM" id="Phobius"/>
    </source>
</evidence>
<evidence type="ECO:0000313" key="12">
    <source>
        <dbReference type="Proteomes" id="UP000031327"/>
    </source>
</evidence>
<feature type="transmembrane region" description="Helical" evidence="9">
    <location>
        <begin position="68"/>
        <end position="86"/>
    </location>
</feature>
<evidence type="ECO:0000256" key="3">
    <source>
        <dbReference type="ARBA" id="ARBA00018831"/>
    </source>
</evidence>
<evidence type="ECO:0000256" key="1">
    <source>
        <dbReference type="ARBA" id="ARBA00004429"/>
    </source>
</evidence>
<protein>
    <recommendedName>
        <fullName evidence="3">UPF0208 membrane protein YfbV</fullName>
    </recommendedName>
</protein>
<dbReference type="AlphaFoldDB" id="A0A023PYZ6"/>
<reference evidence="10" key="1">
    <citation type="journal article" date="2012" name="Sci. Rep.">
        <title>Recruitment in the sea: bacterial genes required for inducing larval settlement in a polychaete worm.</title>
        <authorList>
            <person name="Huang Y."/>
            <person name="Callahan S."/>
            <person name="Hadfield M.G."/>
        </authorList>
    </citation>
    <scope>NUCLEOTIDE SEQUENCE</scope>
    <source>
        <strain evidence="10">HI1</strain>
    </source>
</reference>
<evidence type="ECO:0000256" key="5">
    <source>
        <dbReference type="ARBA" id="ARBA00022519"/>
    </source>
</evidence>
<evidence type="ECO:0000256" key="7">
    <source>
        <dbReference type="ARBA" id="ARBA00022989"/>
    </source>
</evidence>
<keyword evidence="6 9" id="KW-0812">Transmembrane</keyword>
<evidence type="ECO:0000313" key="11">
    <source>
        <dbReference type="EMBL" id="KID56717.1"/>
    </source>
</evidence>
<dbReference type="OrthoDB" id="7066670at2"/>
<evidence type="ECO:0000256" key="6">
    <source>
        <dbReference type="ARBA" id="ARBA00022692"/>
    </source>
</evidence>
<dbReference type="Proteomes" id="UP000031327">
    <property type="component" value="Unassembled WGS sequence"/>
</dbReference>
<reference evidence="10" key="2">
    <citation type="journal article" date="2014" name="Science">
        <title>Marine tubeworm metamorphosis induced by arrays of bacterial phage tail-like structures.</title>
        <authorList>
            <person name="Shikuma N.J."/>
            <person name="Pilhofer M."/>
            <person name="Weiss G.L."/>
            <person name="Hadfield M.G."/>
            <person name="Jensen G.J."/>
            <person name="Newman D.K."/>
        </authorList>
    </citation>
    <scope>NUCLEOTIDE SEQUENCE</scope>
    <source>
        <strain evidence="10">HI1</strain>
    </source>
</reference>
<dbReference type="RefSeq" id="WP_039609785.1">
    <property type="nucleotide sequence ID" value="NZ_JWIC01000006.1"/>
</dbReference>
<dbReference type="EMBL" id="JWIC01000006">
    <property type="protein sequence ID" value="KID56717.1"/>
    <property type="molecule type" value="Genomic_DNA"/>
</dbReference>
<evidence type="ECO:0000256" key="4">
    <source>
        <dbReference type="ARBA" id="ARBA00022475"/>
    </source>
</evidence>
<gene>
    <name evidence="11" type="ORF">JF50_12445</name>
</gene>
<organism evidence="10">
    <name type="scientific">Pseudoalteromonas luteoviolacea</name>
    <dbReference type="NCBI Taxonomy" id="43657"/>
    <lineage>
        <taxon>Bacteria</taxon>
        <taxon>Pseudomonadati</taxon>
        <taxon>Pseudomonadota</taxon>
        <taxon>Gammaproteobacteria</taxon>
        <taxon>Alteromonadales</taxon>
        <taxon>Pseudoalteromonadaceae</taxon>
        <taxon>Pseudoalteromonas</taxon>
    </lineage>
</organism>
<keyword evidence="4" id="KW-1003">Cell membrane</keyword>
<keyword evidence="8 9" id="KW-0472">Membrane</keyword>
<comment type="similarity">
    <text evidence="2">Belongs to the UPF0208 family.</text>
</comment>
<keyword evidence="5" id="KW-0997">Cell inner membrane</keyword>
<name>A0A023PYZ6_9GAMM</name>
<evidence type="ECO:0000313" key="10">
    <source>
        <dbReference type="EMBL" id="AHX39755.1"/>
    </source>
</evidence>
<dbReference type="NCBIfam" id="NF002493">
    <property type="entry name" value="PRK01816.1"/>
    <property type="match status" value="1"/>
</dbReference>
<dbReference type="EMBL" id="KF724687">
    <property type="protein sequence ID" value="AHX39755.1"/>
    <property type="molecule type" value="Genomic_DNA"/>
</dbReference>
<evidence type="ECO:0000256" key="2">
    <source>
        <dbReference type="ARBA" id="ARBA00009474"/>
    </source>
</evidence>
<dbReference type="InterPro" id="IPR007334">
    <property type="entry name" value="UPF0208"/>
</dbReference>
<reference evidence="11 12" key="3">
    <citation type="submission" date="2014-12" db="EMBL/GenBank/DDBJ databases">
        <title>Draft Genome Sequence of Pseudoalteromonas luteoviolacea HI1.</title>
        <authorList>
            <person name="Asahina A.Y."/>
            <person name="Hadfield M.G."/>
        </authorList>
    </citation>
    <scope>NUCLEOTIDE SEQUENCE [LARGE SCALE GENOMIC DNA]</scope>
    <source>
        <strain evidence="11 12">HI1</strain>
    </source>
</reference>
<feature type="transmembrane region" description="Helical" evidence="9">
    <location>
        <begin position="40"/>
        <end position="62"/>
    </location>
</feature>